<dbReference type="RefSeq" id="WP_103114881.1">
    <property type="nucleotide sequence ID" value="NZ_PPFX01000010.1"/>
</dbReference>
<evidence type="ECO:0000313" key="3">
    <source>
        <dbReference type="Proteomes" id="UP000236340"/>
    </source>
</evidence>
<reference evidence="2 3" key="1">
    <citation type="journal article" date="2018" name="Genome Announc.">
        <title>Genome Sequence of Geothermobacter sp. HR-1 Iron Reducer from the Loihi Seamount.</title>
        <authorList>
            <person name="Smith H."/>
            <person name="Abuyen K."/>
            <person name="Tremblay J."/>
            <person name="Savalia P."/>
            <person name="Perez-Rodriguez I."/>
            <person name="Emerson D."/>
            <person name="Tully B."/>
            <person name="Amend J."/>
        </authorList>
    </citation>
    <scope>NUCLEOTIDE SEQUENCE [LARGE SCALE GENOMIC DNA]</scope>
    <source>
        <strain evidence="2 3">HR-1</strain>
    </source>
</reference>
<dbReference type="SMART" id="SM00530">
    <property type="entry name" value="HTH_XRE"/>
    <property type="match status" value="1"/>
</dbReference>
<dbReference type="EMBL" id="PPFX01000010">
    <property type="protein sequence ID" value="PNU20612.1"/>
    <property type="molecule type" value="Genomic_DNA"/>
</dbReference>
<dbReference type="InterPro" id="IPR001387">
    <property type="entry name" value="Cro/C1-type_HTH"/>
</dbReference>
<dbReference type="InterPro" id="IPR010982">
    <property type="entry name" value="Lambda_DNA-bd_dom_sf"/>
</dbReference>
<dbReference type="CDD" id="cd00093">
    <property type="entry name" value="HTH_XRE"/>
    <property type="match status" value="1"/>
</dbReference>
<comment type="caution">
    <text evidence="2">The sequence shown here is derived from an EMBL/GenBank/DDBJ whole genome shotgun (WGS) entry which is preliminary data.</text>
</comment>
<feature type="domain" description="HTH cro/C1-type" evidence="1">
    <location>
        <begin position="22"/>
        <end position="53"/>
    </location>
</feature>
<dbReference type="SUPFAM" id="SSF47413">
    <property type="entry name" value="lambda repressor-like DNA-binding domains"/>
    <property type="match status" value="1"/>
</dbReference>
<evidence type="ECO:0000259" key="1">
    <source>
        <dbReference type="PROSITE" id="PS50943"/>
    </source>
</evidence>
<dbReference type="GO" id="GO:0003677">
    <property type="term" value="F:DNA binding"/>
    <property type="evidence" value="ECO:0007669"/>
    <property type="project" value="InterPro"/>
</dbReference>
<dbReference type="AlphaFoldDB" id="A0A2K2HBC6"/>
<dbReference type="Pfam" id="PF01381">
    <property type="entry name" value="HTH_3"/>
    <property type="match status" value="1"/>
</dbReference>
<gene>
    <name evidence="2" type="ORF">C2E25_06095</name>
</gene>
<accession>A0A2K2HBC6</accession>
<organism evidence="2 3">
    <name type="scientific">Geothermobacter hydrogeniphilus</name>
    <dbReference type="NCBI Taxonomy" id="1969733"/>
    <lineage>
        <taxon>Bacteria</taxon>
        <taxon>Pseudomonadati</taxon>
        <taxon>Thermodesulfobacteriota</taxon>
        <taxon>Desulfuromonadia</taxon>
        <taxon>Desulfuromonadales</taxon>
        <taxon>Geothermobacteraceae</taxon>
        <taxon>Geothermobacter</taxon>
    </lineage>
</organism>
<name>A0A2K2HBC6_9BACT</name>
<sequence>MSKARAFSRHTREAIDYLAVQIKSFRKQRGWSERELAERAGISRATLQKIEAGDPGCSVGLVFEVAVLVGISLFEADTESLAARTSQTRQTLSLLPKRIRSKPREVSDDF</sequence>
<dbReference type="Gene3D" id="1.10.260.40">
    <property type="entry name" value="lambda repressor-like DNA-binding domains"/>
    <property type="match status" value="1"/>
</dbReference>
<dbReference type="Proteomes" id="UP000236340">
    <property type="component" value="Unassembled WGS sequence"/>
</dbReference>
<proteinExistence type="predicted"/>
<evidence type="ECO:0000313" key="2">
    <source>
        <dbReference type="EMBL" id="PNU20612.1"/>
    </source>
</evidence>
<dbReference type="PROSITE" id="PS50943">
    <property type="entry name" value="HTH_CROC1"/>
    <property type="match status" value="1"/>
</dbReference>
<dbReference type="OrthoDB" id="5420607at2"/>
<protein>
    <submittedName>
        <fullName evidence="2">Transcriptional regulator</fullName>
    </submittedName>
</protein>